<evidence type="ECO:0000256" key="1">
    <source>
        <dbReference type="SAM" id="SignalP"/>
    </source>
</evidence>
<reference evidence="3 4" key="1">
    <citation type="submission" date="2024-02" db="EMBL/GenBank/DDBJ databases">
        <title>Chromosome-scale genome assembly of the rough periwinkle Littorina saxatilis.</title>
        <authorList>
            <person name="De Jode A."/>
            <person name="Faria R."/>
            <person name="Formenti G."/>
            <person name="Sims Y."/>
            <person name="Smith T.P."/>
            <person name="Tracey A."/>
            <person name="Wood J.M.D."/>
            <person name="Zagrodzka Z.B."/>
            <person name="Johannesson K."/>
            <person name="Butlin R.K."/>
            <person name="Leder E.H."/>
        </authorList>
    </citation>
    <scope>NUCLEOTIDE SEQUENCE [LARGE SCALE GENOMIC DNA]</scope>
    <source>
        <strain evidence="3">Snail1</strain>
        <tissue evidence="3">Muscle</tissue>
    </source>
</reference>
<feature type="domain" description="Reverse transcriptase" evidence="2">
    <location>
        <begin position="648"/>
        <end position="927"/>
    </location>
</feature>
<dbReference type="SUPFAM" id="SSF56219">
    <property type="entry name" value="DNase I-like"/>
    <property type="match status" value="1"/>
</dbReference>
<proteinExistence type="predicted"/>
<dbReference type="InterPro" id="IPR043502">
    <property type="entry name" value="DNA/RNA_pol_sf"/>
</dbReference>
<keyword evidence="4" id="KW-1185">Reference proteome</keyword>
<protein>
    <recommendedName>
        <fullName evidence="2">Reverse transcriptase domain-containing protein</fullName>
    </recommendedName>
</protein>
<dbReference type="PANTHER" id="PTHR33332">
    <property type="entry name" value="REVERSE TRANSCRIPTASE DOMAIN-CONTAINING PROTEIN"/>
    <property type="match status" value="1"/>
</dbReference>
<dbReference type="PROSITE" id="PS50878">
    <property type="entry name" value="RT_POL"/>
    <property type="match status" value="1"/>
</dbReference>
<sequence>MLIAVYRCLFAAASLSAFVLTRCDSDSRPVHSTAMLVNVGECCAVALTTGTRPCASLRLSPVVLQRCRQLGIVPGKTVRGVRAGSRRQQHIPVITSVTQAPDSTMCFNDGIHLYQRQSKRNLSNMIKINQPDITNVPKTMKIETIASTGTRAVAHSQKCINRSNLVSIKRTLPTKQGDDSKHFKVCYLNAQSCRNKTTELADLIHDSQADLVFITETWFREVGDEPLMQAMTPPGFTLHSCPRLTGAGGGLAVLYRTSLRDYVDISLERFDFLSFELCKTKIRHCNQDLTFLCVYRPPPNKKNKLSTPQFLAEFTELLDEYANLHCNLVVVGDINLHYDSQSDLNVNTLKTLLPTLNLSQLVDRPTHRRGHTLDWVVVGGDVGVLDLIVQDMLISDHFVISFSFDLQKPGPARRVVTSRNMKRIDMAALKDDVRALQLDRHDLVSSYNSDLRRILDKHAPLTTRTVTDRPSAPWLTPEVSTAKQDRRRAEREWRKSALTVHRQIFAFHREAVKEMVDKNRHQFISQKIENSTSSKELFLITGQLLGKTQNKKLPNSVPLDDLPDKFGDFFAEKIEKIRVELDAAPGHPEHAPFHGAHLTDFSPVTKEQVKKIIEKAPPKSCILDPIPSELLSECLEELLPVITDIINQSLTSGQVPPSFKHAVVTPLLKKANLDINTFKNYRPVSNLPFVSKVLEKVVLAQLSEHLAKTGMVEPLQSAYRADHSTETALLKVANDLLTACDSGSVSLLALLDLSAAFDTIDHDILLARLNTTFGITGTALGWFCSYLTGRTQAVVIQNRHSEDTILKYGVPQGSVLGPVLFTMYIQPLGKVIKHHNVLYHMFADDTQLQKSAHTKQFTELVQSIESCSDHIKQWMTVNKLKMNDDKTEIMPVGKQSNLKLLSETSSLTLSDTTVTFSSKVKNLGVHLDSSLSMDAHINSLCRTAFLEMRRISQIRHLLSLDATKTLVSAFILSRLDYCNSLLAGLPDAKLDRLQRIMNNAARLVLRKRKRDHVTPLLMTLHWLPIKARITYKIATLCYRSLHDDSAPSYLSSLLKPHVPTRNLRSADAGHLVVPRIKLNAFGKRAFIYTAPSIWNSLPMSVRLSTSLLSFKSSLKTHLFRQYFDA</sequence>
<accession>A0AAN9FXH6</accession>
<dbReference type="InterPro" id="IPR000477">
    <property type="entry name" value="RT_dom"/>
</dbReference>
<dbReference type="CDD" id="cd01650">
    <property type="entry name" value="RT_nLTR_like"/>
    <property type="match status" value="1"/>
</dbReference>
<dbReference type="InterPro" id="IPR005135">
    <property type="entry name" value="Endo/exonuclease/phosphatase"/>
</dbReference>
<evidence type="ECO:0000313" key="3">
    <source>
        <dbReference type="EMBL" id="KAK7088277.1"/>
    </source>
</evidence>
<evidence type="ECO:0000259" key="2">
    <source>
        <dbReference type="PROSITE" id="PS50878"/>
    </source>
</evidence>
<dbReference type="GO" id="GO:0003824">
    <property type="term" value="F:catalytic activity"/>
    <property type="evidence" value="ECO:0007669"/>
    <property type="project" value="InterPro"/>
</dbReference>
<keyword evidence="1" id="KW-0732">Signal</keyword>
<feature type="signal peptide" evidence="1">
    <location>
        <begin position="1"/>
        <end position="23"/>
    </location>
</feature>
<feature type="chain" id="PRO_5042941032" description="Reverse transcriptase domain-containing protein" evidence="1">
    <location>
        <begin position="24"/>
        <end position="1125"/>
    </location>
</feature>
<dbReference type="Gene3D" id="3.60.10.10">
    <property type="entry name" value="Endonuclease/exonuclease/phosphatase"/>
    <property type="match status" value="1"/>
</dbReference>
<name>A0AAN9FXH6_9CAEN</name>
<evidence type="ECO:0000313" key="4">
    <source>
        <dbReference type="Proteomes" id="UP001374579"/>
    </source>
</evidence>
<dbReference type="Pfam" id="PF00078">
    <property type="entry name" value="RVT_1"/>
    <property type="match status" value="1"/>
</dbReference>
<dbReference type="Proteomes" id="UP001374579">
    <property type="component" value="Unassembled WGS sequence"/>
</dbReference>
<dbReference type="Pfam" id="PF03372">
    <property type="entry name" value="Exo_endo_phos"/>
    <property type="match status" value="1"/>
</dbReference>
<dbReference type="EMBL" id="JBAMIC010004070">
    <property type="protein sequence ID" value="KAK7088277.1"/>
    <property type="molecule type" value="Genomic_DNA"/>
</dbReference>
<dbReference type="AlphaFoldDB" id="A0AAN9FXH6"/>
<comment type="caution">
    <text evidence="3">The sequence shown here is derived from an EMBL/GenBank/DDBJ whole genome shotgun (WGS) entry which is preliminary data.</text>
</comment>
<dbReference type="InterPro" id="IPR036691">
    <property type="entry name" value="Endo/exonu/phosph_ase_sf"/>
</dbReference>
<organism evidence="3 4">
    <name type="scientific">Littorina saxatilis</name>
    <dbReference type="NCBI Taxonomy" id="31220"/>
    <lineage>
        <taxon>Eukaryota</taxon>
        <taxon>Metazoa</taxon>
        <taxon>Spiralia</taxon>
        <taxon>Lophotrochozoa</taxon>
        <taxon>Mollusca</taxon>
        <taxon>Gastropoda</taxon>
        <taxon>Caenogastropoda</taxon>
        <taxon>Littorinimorpha</taxon>
        <taxon>Littorinoidea</taxon>
        <taxon>Littorinidae</taxon>
        <taxon>Littorina</taxon>
    </lineage>
</organism>
<dbReference type="SUPFAM" id="SSF56672">
    <property type="entry name" value="DNA/RNA polymerases"/>
    <property type="match status" value="1"/>
</dbReference>
<gene>
    <name evidence="3" type="ORF">V1264_022212</name>
</gene>